<dbReference type="InterPro" id="IPR016167">
    <property type="entry name" value="FAD-bd_PCMH_sub1"/>
</dbReference>
<dbReference type="Gene3D" id="3.30.43.10">
    <property type="entry name" value="Uridine Diphospho-n-acetylenolpyruvylglucosamine Reductase, domain 2"/>
    <property type="match status" value="1"/>
</dbReference>
<evidence type="ECO:0000313" key="7">
    <source>
        <dbReference type="Proteomes" id="UP000054166"/>
    </source>
</evidence>
<evidence type="ECO:0000256" key="4">
    <source>
        <dbReference type="ARBA" id="ARBA00033418"/>
    </source>
</evidence>
<dbReference type="HOGENOM" id="CLU_003896_4_3_1"/>
<dbReference type="UniPathway" id="UPA00771">
    <property type="reaction ID" value="UER00766"/>
</dbReference>
<feature type="domain" description="FAD-binding PCMH-type" evidence="5">
    <location>
        <begin position="40"/>
        <end position="210"/>
    </location>
</feature>
<dbReference type="GO" id="GO:0005739">
    <property type="term" value="C:mitochondrion"/>
    <property type="evidence" value="ECO:0007669"/>
    <property type="project" value="TreeGrafter"/>
</dbReference>
<dbReference type="GO" id="GO:0016020">
    <property type="term" value="C:membrane"/>
    <property type="evidence" value="ECO:0007669"/>
    <property type="project" value="InterPro"/>
</dbReference>
<dbReference type="EC" id="1.1.3.37" evidence="2"/>
<comment type="pathway">
    <text evidence="1">Cofactor biosynthesis; D-erythroascorbate biosynthesis; dehydro-D-arabinono-1,4-lactone from D-arabinose: step 2/2.</text>
</comment>
<dbReference type="Gene3D" id="3.30.465.10">
    <property type="match status" value="1"/>
</dbReference>
<dbReference type="SUPFAM" id="SSF56176">
    <property type="entry name" value="FAD-binding/transporter-associated domain-like"/>
    <property type="match status" value="1"/>
</dbReference>
<reference evidence="6 7" key="1">
    <citation type="submission" date="2014-04" db="EMBL/GenBank/DDBJ databases">
        <authorList>
            <consortium name="DOE Joint Genome Institute"/>
            <person name="Kuo A."/>
            <person name="Tarkka M."/>
            <person name="Buscot F."/>
            <person name="Kohler A."/>
            <person name="Nagy L.G."/>
            <person name="Floudas D."/>
            <person name="Copeland A."/>
            <person name="Barry K.W."/>
            <person name="Cichocki N."/>
            <person name="Veneault-Fourrey C."/>
            <person name="LaButti K."/>
            <person name="Lindquist E.A."/>
            <person name="Lipzen A."/>
            <person name="Lundell T."/>
            <person name="Morin E."/>
            <person name="Murat C."/>
            <person name="Sun H."/>
            <person name="Tunlid A."/>
            <person name="Henrissat B."/>
            <person name="Grigoriev I.V."/>
            <person name="Hibbett D.S."/>
            <person name="Martin F."/>
            <person name="Nordberg H.P."/>
            <person name="Cantor M.N."/>
            <person name="Hua S.X."/>
        </authorList>
    </citation>
    <scope>NUCLEOTIDE SEQUENCE [LARGE SCALE GENOMIC DNA]</scope>
    <source>
        <strain evidence="6 7">F 1598</strain>
    </source>
</reference>
<dbReference type="Gene3D" id="3.30.70.2520">
    <property type="match status" value="1"/>
</dbReference>
<dbReference type="PROSITE" id="PS51387">
    <property type="entry name" value="FAD_PCMH"/>
    <property type="match status" value="1"/>
</dbReference>
<dbReference type="InParanoid" id="A0A0C3FQD3"/>
<accession>A0A0C3FQD3</accession>
<evidence type="ECO:0000313" key="6">
    <source>
        <dbReference type="EMBL" id="KIM81929.1"/>
    </source>
</evidence>
<dbReference type="InterPro" id="IPR016171">
    <property type="entry name" value="Vanillyl_alc_oxidase_C-sub2"/>
</dbReference>
<gene>
    <name evidence="6" type="ORF">PILCRDRAFT_479074</name>
</gene>
<dbReference type="InterPro" id="IPR007173">
    <property type="entry name" value="ALO_C"/>
</dbReference>
<dbReference type="GO" id="GO:0071949">
    <property type="term" value="F:FAD binding"/>
    <property type="evidence" value="ECO:0007669"/>
    <property type="project" value="InterPro"/>
</dbReference>
<evidence type="ECO:0000256" key="3">
    <source>
        <dbReference type="ARBA" id="ARBA00023002"/>
    </source>
</evidence>
<dbReference type="InterPro" id="IPR006094">
    <property type="entry name" value="Oxid_FAD_bind_N"/>
</dbReference>
<dbReference type="Pfam" id="PF04030">
    <property type="entry name" value="ALO"/>
    <property type="match status" value="1"/>
</dbReference>
<dbReference type="InterPro" id="IPR010031">
    <property type="entry name" value="FAD_lactone_oxidase-like"/>
</dbReference>
<keyword evidence="7" id="KW-1185">Reference proteome</keyword>
<name>A0A0C3FQD3_PILCF</name>
<dbReference type="GO" id="GO:0003885">
    <property type="term" value="F:D-arabinono-1,4-lactone oxidase activity"/>
    <property type="evidence" value="ECO:0007669"/>
    <property type="project" value="UniProtKB-EC"/>
</dbReference>
<dbReference type="PIRSF" id="PIRSF000136">
    <property type="entry name" value="LGO_GLO"/>
    <property type="match status" value="1"/>
</dbReference>
<evidence type="ECO:0000259" key="5">
    <source>
        <dbReference type="PROSITE" id="PS51387"/>
    </source>
</evidence>
<dbReference type="AlphaFoldDB" id="A0A0C3FQD3"/>
<proteinExistence type="predicted"/>
<dbReference type="OrthoDB" id="610608at2759"/>
<dbReference type="InterPro" id="IPR016169">
    <property type="entry name" value="FAD-bd_PCMH_sub2"/>
</dbReference>
<keyword evidence="3" id="KW-0560">Oxidoreductase</keyword>
<reference evidence="7" key="2">
    <citation type="submission" date="2015-01" db="EMBL/GenBank/DDBJ databases">
        <title>Evolutionary Origins and Diversification of the Mycorrhizal Mutualists.</title>
        <authorList>
            <consortium name="DOE Joint Genome Institute"/>
            <consortium name="Mycorrhizal Genomics Consortium"/>
            <person name="Kohler A."/>
            <person name="Kuo A."/>
            <person name="Nagy L.G."/>
            <person name="Floudas D."/>
            <person name="Copeland A."/>
            <person name="Barry K.W."/>
            <person name="Cichocki N."/>
            <person name="Veneault-Fourrey C."/>
            <person name="LaButti K."/>
            <person name="Lindquist E.A."/>
            <person name="Lipzen A."/>
            <person name="Lundell T."/>
            <person name="Morin E."/>
            <person name="Murat C."/>
            <person name="Riley R."/>
            <person name="Ohm R."/>
            <person name="Sun H."/>
            <person name="Tunlid A."/>
            <person name="Henrissat B."/>
            <person name="Grigoriev I.V."/>
            <person name="Hibbett D.S."/>
            <person name="Martin F."/>
        </authorList>
    </citation>
    <scope>NUCLEOTIDE SEQUENCE [LARGE SCALE GENOMIC DNA]</scope>
    <source>
        <strain evidence="7">F 1598</strain>
    </source>
</reference>
<organism evidence="6 7">
    <name type="scientific">Piloderma croceum (strain F 1598)</name>
    <dbReference type="NCBI Taxonomy" id="765440"/>
    <lineage>
        <taxon>Eukaryota</taxon>
        <taxon>Fungi</taxon>
        <taxon>Dikarya</taxon>
        <taxon>Basidiomycota</taxon>
        <taxon>Agaricomycotina</taxon>
        <taxon>Agaricomycetes</taxon>
        <taxon>Agaricomycetidae</taxon>
        <taxon>Atheliales</taxon>
        <taxon>Atheliaceae</taxon>
        <taxon>Piloderma</taxon>
    </lineage>
</organism>
<dbReference type="STRING" id="765440.A0A0C3FQD3"/>
<dbReference type="EMBL" id="KN832996">
    <property type="protein sequence ID" value="KIM81929.1"/>
    <property type="molecule type" value="Genomic_DNA"/>
</dbReference>
<dbReference type="InterPro" id="IPR016166">
    <property type="entry name" value="FAD-bd_PCMH"/>
</dbReference>
<dbReference type="Pfam" id="PF01565">
    <property type="entry name" value="FAD_binding_4"/>
    <property type="match status" value="1"/>
</dbReference>
<dbReference type="Proteomes" id="UP000054166">
    <property type="component" value="Unassembled WGS sequence"/>
</dbReference>
<evidence type="ECO:0000256" key="2">
    <source>
        <dbReference type="ARBA" id="ARBA00013136"/>
    </source>
</evidence>
<dbReference type="InterPro" id="IPR036318">
    <property type="entry name" value="FAD-bd_PCMH-like_sf"/>
</dbReference>
<sequence length="485" mass="55096">MSSAPHLAKIPLQTLYDCLQPITVPRASPKAKFTNWGLTYTCSPLAVFEPENEEQCELVLELARRERKTVRAVGVGHSPSDLACTSGYMLRTAKLDRVLEVNADKRYVVAQSGIMLHALHAELAKHGLAMINVGSISDQTLAGIVTTATHGSGINYGVMSTHVMSLTILMADGSRQYCSRQKQPDLFVASICGLGSTGLILTIQLEVEPAFRLKEISEILEFDEAVTRMDALVSASEHVRFWWFPAAGTIRASSANRTQEPRAPVGSWLWHSLIGAHLVQFLLFVARYFLFVNLWVGRFAAWLVREKTVTVDDSHRIFNVDCRYPQNTTEWAIPYDSARACLFELRAWLEEEIADPHGLRPHFPIEIRFSDLDDIWLSPSNYQRTCWIGIVQFKPYGFSVPYRKLFERFEAILFRHGGRPHWAKAHSLRPETLRKLYPRFDDFVQVLEDVDPDGMFRNEYVQRHIFGKHGPEVDGRVFKAFQLSS</sequence>
<evidence type="ECO:0000256" key="1">
    <source>
        <dbReference type="ARBA" id="ARBA00005083"/>
    </source>
</evidence>
<dbReference type="PANTHER" id="PTHR43762">
    <property type="entry name" value="L-GULONOLACTONE OXIDASE"/>
    <property type="match status" value="1"/>
</dbReference>
<protein>
    <recommendedName>
        <fullName evidence="2">D-arabinono-1,4-lactone oxidase</fullName>
        <ecNumber evidence="2">1.1.3.37</ecNumber>
    </recommendedName>
    <alternativeName>
        <fullName evidence="4">L-galactono-gamma-lactone oxidase</fullName>
    </alternativeName>
</protein>
<dbReference type="FunCoup" id="A0A0C3FQD3">
    <property type="interactions" value="387"/>
</dbReference>
<dbReference type="PANTHER" id="PTHR43762:SF1">
    <property type="entry name" value="D-ARABINONO-1,4-LACTONE OXIDASE"/>
    <property type="match status" value="1"/>
</dbReference>
<dbReference type="Gene3D" id="1.10.45.10">
    <property type="entry name" value="Vanillyl-alcohol Oxidase, Chain A, domain 4"/>
    <property type="match status" value="1"/>
</dbReference>